<evidence type="ECO:0000313" key="2">
    <source>
        <dbReference type="EMBL" id="EFQ23090.1"/>
    </source>
</evidence>
<evidence type="ECO:0000313" key="3">
    <source>
        <dbReference type="Proteomes" id="UP000005096"/>
    </source>
</evidence>
<feature type="compositionally biased region" description="Basic and acidic residues" evidence="1">
    <location>
        <begin position="34"/>
        <end position="53"/>
    </location>
</feature>
<dbReference type="RefSeq" id="WP_006300249.1">
    <property type="nucleotide sequence ID" value="NZ_CM001022.1"/>
</dbReference>
<evidence type="ECO:0000256" key="1">
    <source>
        <dbReference type="SAM" id="MobiDB-lite"/>
    </source>
</evidence>
<gene>
    <name evidence="2" type="ORF">Apau_0661</name>
</gene>
<reference evidence="2 3" key="1">
    <citation type="journal article" date="2010" name="Stand. Genomic Sci.">
        <title>Non-contiguous finished genome sequence of Aminomonas paucivorans type strain (GLU-3).</title>
        <authorList>
            <person name="Pitluck S."/>
            <person name="Yasawong M."/>
            <person name="Held B."/>
            <person name="Lapidus A."/>
            <person name="Nolan M."/>
            <person name="Copeland A."/>
            <person name="Lucas S."/>
            <person name="Del Rio T.G."/>
            <person name="Tice H."/>
            <person name="Cheng J.F."/>
            <person name="Chertkov O."/>
            <person name="Goodwin L."/>
            <person name="Tapia R."/>
            <person name="Han C."/>
            <person name="Liolios K."/>
            <person name="Ivanova N."/>
            <person name="Mavromatis K."/>
            <person name="Ovchinnikova G."/>
            <person name="Pati A."/>
            <person name="Chen A."/>
            <person name="Palaniappan K."/>
            <person name="Land M."/>
            <person name="Hauser L."/>
            <person name="Chang Y.J."/>
            <person name="Jeffries C.D."/>
            <person name="Pukall R."/>
            <person name="Spring S."/>
            <person name="Rohde M."/>
            <person name="Sikorski J."/>
            <person name="Goker M."/>
            <person name="Woyke T."/>
            <person name="Bristow J."/>
            <person name="Eisen J.A."/>
            <person name="Markowitz V."/>
            <person name="Hugenholtz P."/>
            <person name="Kyrpides N.C."/>
            <person name="Klenk H.P."/>
        </authorList>
    </citation>
    <scope>NUCLEOTIDE SEQUENCE [LARGE SCALE GENOMIC DNA]</scope>
    <source>
        <strain evidence="2 3">DSM 12260</strain>
    </source>
</reference>
<dbReference type="PaxDb" id="584708-Apau_0661"/>
<accession>E3CUD1</accession>
<sequence length="53" mass="5988">MDKERHCILLLGSCENRARCGWNCMLWGTEEAGETPRGKDPRKGPESDGRSPR</sequence>
<feature type="region of interest" description="Disordered" evidence="1">
    <location>
        <begin position="31"/>
        <end position="53"/>
    </location>
</feature>
<dbReference type="AlphaFoldDB" id="E3CUD1"/>
<name>E3CUD1_9BACT</name>
<dbReference type="HOGENOM" id="CLU_3067159_0_0_0"/>
<dbReference type="STRING" id="584708.Apau_0661"/>
<protein>
    <submittedName>
        <fullName evidence="2">Uncharacterized protein</fullName>
    </submittedName>
</protein>
<organism evidence="2 3">
    <name type="scientific">Aminomonas paucivorans DSM 12260</name>
    <dbReference type="NCBI Taxonomy" id="584708"/>
    <lineage>
        <taxon>Bacteria</taxon>
        <taxon>Thermotogati</taxon>
        <taxon>Synergistota</taxon>
        <taxon>Synergistia</taxon>
        <taxon>Synergistales</taxon>
        <taxon>Synergistaceae</taxon>
        <taxon>Aminomonas</taxon>
    </lineage>
</organism>
<keyword evidence="3" id="KW-1185">Reference proteome</keyword>
<dbReference type="Proteomes" id="UP000005096">
    <property type="component" value="Chromosome"/>
</dbReference>
<proteinExistence type="predicted"/>
<dbReference type="EMBL" id="CM001022">
    <property type="protein sequence ID" value="EFQ23090.1"/>
    <property type="molecule type" value="Genomic_DNA"/>
</dbReference>